<dbReference type="AlphaFoldDB" id="B2W4Z4"/>
<gene>
    <name evidence="1" type="ORF">PTRG_04694</name>
</gene>
<evidence type="ECO:0000313" key="1">
    <source>
        <dbReference type="EMBL" id="EDU47601.1"/>
    </source>
</evidence>
<dbReference type="HOGENOM" id="CLU_1836162_0_0_1"/>
<organism evidence="1 2">
    <name type="scientific">Pyrenophora tritici-repentis (strain Pt-1C-BFP)</name>
    <name type="common">Wheat tan spot fungus</name>
    <name type="synonym">Drechslera tritici-repentis</name>
    <dbReference type="NCBI Taxonomy" id="426418"/>
    <lineage>
        <taxon>Eukaryota</taxon>
        <taxon>Fungi</taxon>
        <taxon>Dikarya</taxon>
        <taxon>Ascomycota</taxon>
        <taxon>Pezizomycotina</taxon>
        <taxon>Dothideomycetes</taxon>
        <taxon>Pleosporomycetidae</taxon>
        <taxon>Pleosporales</taxon>
        <taxon>Pleosporineae</taxon>
        <taxon>Pleosporaceae</taxon>
        <taxon>Pyrenophora</taxon>
    </lineage>
</organism>
<sequence length="140" mass="15913">MGLICRYAATEQKVIRFNLDNRTIKDFDQSIFNASPEFRYYCATWLARSIPITMELETTKPIADFDNFKTLQSLFEWAEDRALYPLHGSIIVRSSEAQTRSLENVCTLALNFCLATPSTLTKVPDSATINRIGMIDSYLG</sequence>
<reference evidence="2" key="1">
    <citation type="journal article" date="2013" name="G3 (Bethesda)">
        <title>Comparative genomics of a plant-pathogenic fungus, Pyrenophora tritici-repentis, reveals transduplication and the impact of repeat elements on pathogenicity and population divergence.</title>
        <authorList>
            <person name="Manning V.A."/>
            <person name="Pandelova I."/>
            <person name="Dhillon B."/>
            <person name="Wilhelm L.J."/>
            <person name="Goodwin S.B."/>
            <person name="Berlin A.M."/>
            <person name="Figueroa M."/>
            <person name="Freitag M."/>
            <person name="Hane J.K."/>
            <person name="Henrissat B."/>
            <person name="Holman W.H."/>
            <person name="Kodira C.D."/>
            <person name="Martin J."/>
            <person name="Oliver R.P."/>
            <person name="Robbertse B."/>
            <person name="Schackwitz W."/>
            <person name="Schwartz D.C."/>
            <person name="Spatafora J.W."/>
            <person name="Turgeon B.G."/>
            <person name="Yandava C."/>
            <person name="Young S."/>
            <person name="Zhou S."/>
            <person name="Zeng Q."/>
            <person name="Grigoriev I.V."/>
            <person name="Ma L.-J."/>
            <person name="Ciuffetti L.M."/>
        </authorList>
    </citation>
    <scope>NUCLEOTIDE SEQUENCE [LARGE SCALE GENOMIC DNA]</scope>
    <source>
        <strain evidence="2">Pt-1C-BFP</strain>
    </source>
</reference>
<dbReference type="EMBL" id="DS231618">
    <property type="protein sequence ID" value="EDU47601.1"/>
    <property type="molecule type" value="Genomic_DNA"/>
</dbReference>
<dbReference type="Proteomes" id="UP000001471">
    <property type="component" value="Unassembled WGS sequence"/>
</dbReference>
<name>B2W4Z4_PYRTR</name>
<protein>
    <submittedName>
        <fullName evidence="1">Uncharacterized protein</fullName>
    </submittedName>
</protein>
<evidence type="ECO:0000313" key="2">
    <source>
        <dbReference type="Proteomes" id="UP000001471"/>
    </source>
</evidence>
<proteinExistence type="predicted"/>
<dbReference type="InParanoid" id="B2W4Z4"/>
<accession>B2W4Z4</accession>